<sequence length="416" mass="49923">MARQRKDEDFYVNPAIIHDYTQSILCHNSTSQMLSVRIFITHFSNMYDSKARHLFINHFPKKLFEEFYLISEERTKVNKYPEKKILFFDVFIFIFRKRDVKLLSNTKAISFVVLFLKFIKTRDSVSVSYLNSLIDSIHVCISHEPNRLLFIYENGMLNFYYYFRTQILDSEQRFWNMVQHVYRLNRRNGSLSGLKLTECVHELMSKFSIYKEDDCARLLFTIFSMLHRQRMIDVIPFSLTRFFDIVETSCYRHFQRMYNLFILTPLSNIWSGIFNRLSNTFKIDSIDKLMLFAAIFAIDFKYKLRKIIQVGAKVNVTKNKKQRLYIIYFALVAFPIINHSANPWLEIVLKGLHRAFEKYFDKYSTYDFTIETGFLFLQYYIKSYITLNIPLSEQDENIFNSFLTRLATRPLFSNIF</sequence>
<proteinExistence type="predicted"/>
<name>A0A0C2MHU8_THEKT</name>
<evidence type="ECO:0000313" key="2">
    <source>
        <dbReference type="Proteomes" id="UP000031668"/>
    </source>
</evidence>
<organism evidence="1 2">
    <name type="scientific">Thelohanellus kitauei</name>
    <name type="common">Myxosporean</name>
    <dbReference type="NCBI Taxonomy" id="669202"/>
    <lineage>
        <taxon>Eukaryota</taxon>
        <taxon>Metazoa</taxon>
        <taxon>Cnidaria</taxon>
        <taxon>Myxozoa</taxon>
        <taxon>Myxosporea</taxon>
        <taxon>Bivalvulida</taxon>
        <taxon>Platysporina</taxon>
        <taxon>Myxobolidae</taxon>
        <taxon>Thelohanellus</taxon>
    </lineage>
</organism>
<dbReference type="AlphaFoldDB" id="A0A0C2MHU8"/>
<protein>
    <submittedName>
        <fullName evidence="1">Uncharacterized protein</fullName>
    </submittedName>
</protein>
<accession>A0A0C2MHU8</accession>
<dbReference type="EMBL" id="JWZT01003490">
    <property type="protein sequence ID" value="KII66666.1"/>
    <property type="molecule type" value="Genomic_DNA"/>
</dbReference>
<evidence type="ECO:0000313" key="1">
    <source>
        <dbReference type="EMBL" id="KII66666.1"/>
    </source>
</evidence>
<keyword evidence="2" id="KW-1185">Reference proteome</keyword>
<gene>
    <name evidence="1" type="ORF">RF11_12694</name>
</gene>
<reference evidence="1 2" key="1">
    <citation type="journal article" date="2014" name="Genome Biol. Evol.">
        <title>The genome of the myxosporean Thelohanellus kitauei shows adaptations to nutrient acquisition within its fish host.</title>
        <authorList>
            <person name="Yang Y."/>
            <person name="Xiong J."/>
            <person name="Zhou Z."/>
            <person name="Huo F."/>
            <person name="Miao W."/>
            <person name="Ran C."/>
            <person name="Liu Y."/>
            <person name="Zhang J."/>
            <person name="Feng J."/>
            <person name="Wang M."/>
            <person name="Wang M."/>
            <person name="Wang L."/>
            <person name="Yao B."/>
        </authorList>
    </citation>
    <scope>NUCLEOTIDE SEQUENCE [LARGE SCALE GENOMIC DNA]</scope>
    <source>
        <strain evidence="1">Wuqing</strain>
    </source>
</reference>
<dbReference type="OrthoDB" id="7701410at2759"/>
<comment type="caution">
    <text evidence="1">The sequence shown here is derived from an EMBL/GenBank/DDBJ whole genome shotgun (WGS) entry which is preliminary data.</text>
</comment>
<dbReference type="Proteomes" id="UP000031668">
    <property type="component" value="Unassembled WGS sequence"/>
</dbReference>